<evidence type="ECO:0000313" key="1">
    <source>
        <dbReference type="EMBL" id="ACB75860.1"/>
    </source>
</evidence>
<dbReference type="EMBL" id="CP001032">
    <property type="protein sequence ID" value="ACB75860.1"/>
    <property type="molecule type" value="Genomic_DNA"/>
</dbReference>
<evidence type="ECO:0000313" key="2">
    <source>
        <dbReference type="Proteomes" id="UP000007013"/>
    </source>
</evidence>
<reference evidence="1 2" key="1">
    <citation type="journal article" date="2011" name="J. Bacteriol.">
        <title>Genome sequence of the verrucomicrobium Opitutus terrae PB90-1, an abundant inhabitant of rice paddy soil ecosystems.</title>
        <authorList>
            <person name="van Passel M.W."/>
            <person name="Kant R."/>
            <person name="Palva A."/>
            <person name="Copeland A."/>
            <person name="Lucas S."/>
            <person name="Lapidus A."/>
            <person name="Glavina del Rio T."/>
            <person name="Pitluck S."/>
            <person name="Goltsman E."/>
            <person name="Clum A."/>
            <person name="Sun H."/>
            <person name="Schmutz J."/>
            <person name="Larimer F.W."/>
            <person name="Land M.L."/>
            <person name="Hauser L."/>
            <person name="Kyrpides N."/>
            <person name="Mikhailova N."/>
            <person name="Richardson P.P."/>
            <person name="Janssen P.H."/>
            <person name="de Vos W.M."/>
            <person name="Smidt H."/>
        </authorList>
    </citation>
    <scope>NUCLEOTIDE SEQUENCE [LARGE SCALE GENOMIC DNA]</scope>
    <source>
        <strain evidence="2">DSM 11246 / JCM 15787 / PB90-1</strain>
    </source>
</reference>
<dbReference type="AlphaFoldDB" id="B1ZTX8"/>
<proteinExistence type="predicted"/>
<name>B1ZTX8_OPITP</name>
<keyword evidence="2" id="KW-1185">Reference proteome</keyword>
<sequence length="73" mass="7795">MKRLLQASGRTIEEFVGTSDHGEFNQALAGAIKTAQLTLGTEEIRWTMLQLSGQTAPGAHALTVAIKAKRSDA</sequence>
<protein>
    <submittedName>
        <fullName evidence="1">Uncharacterized protein</fullName>
    </submittedName>
</protein>
<dbReference type="HOGENOM" id="CLU_2701166_0_0_0"/>
<organism evidence="1 2">
    <name type="scientific">Opitutus terrae (strain DSM 11246 / JCM 15787 / PB90-1)</name>
    <dbReference type="NCBI Taxonomy" id="452637"/>
    <lineage>
        <taxon>Bacteria</taxon>
        <taxon>Pseudomonadati</taxon>
        <taxon>Verrucomicrobiota</taxon>
        <taxon>Opitutia</taxon>
        <taxon>Opitutales</taxon>
        <taxon>Opitutaceae</taxon>
        <taxon>Opitutus</taxon>
    </lineage>
</organism>
<gene>
    <name evidence="1" type="ordered locus">Oter_2578</name>
</gene>
<dbReference type="KEGG" id="ote:Oter_2578"/>
<dbReference type="Proteomes" id="UP000007013">
    <property type="component" value="Chromosome"/>
</dbReference>
<dbReference type="RefSeq" id="WP_012375395.1">
    <property type="nucleotide sequence ID" value="NC_010571.1"/>
</dbReference>
<accession>B1ZTX8</accession>